<evidence type="ECO:0000313" key="1">
    <source>
        <dbReference type="EMBL" id="SVC79355.1"/>
    </source>
</evidence>
<reference evidence="1" key="1">
    <citation type="submission" date="2018-05" db="EMBL/GenBank/DDBJ databases">
        <authorList>
            <person name="Lanie J.A."/>
            <person name="Ng W.-L."/>
            <person name="Kazmierczak K.M."/>
            <person name="Andrzejewski T.M."/>
            <person name="Davidsen T.M."/>
            <person name="Wayne K.J."/>
            <person name="Tettelin H."/>
            <person name="Glass J.I."/>
            <person name="Rusch D."/>
            <person name="Podicherti R."/>
            <person name="Tsui H.-C.T."/>
            <person name="Winkler M.E."/>
        </authorList>
    </citation>
    <scope>NUCLEOTIDE SEQUENCE</scope>
</reference>
<proteinExistence type="predicted"/>
<organism evidence="1">
    <name type="scientific">marine metagenome</name>
    <dbReference type="NCBI Taxonomy" id="408172"/>
    <lineage>
        <taxon>unclassified sequences</taxon>
        <taxon>metagenomes</taxon>
        <taxon>ecological metagenomes</taxon>
    </lineage>
</organism>
<protein>
    <submittedName>
        <fullName evidence="1">Uncharacterized protein</fullName>
    </submittedName>
</protein>
<dbReference type="EMBL" id="UINC01111266">
    <property type="protein sequence ID" value="SVC79355.1"/>
    <property type="molecule type" value="Genomic_DNA"/>
</dbReference>
<name>A0A382Q355_9ZZZZ</name>
<dbReference type="AlphaFoldDB" id="A0A382Q355"/>
<gene>
    <name evidence="1" type="ORF">METZ01_LOCUS332209</name>
</gene>
<accession>A0A382Q355</accession>
<sequence length="61" mass="7163">MSFNKTTVDVVIETEHKEWLEAMARKHSLEDTSKALRVVLDYAIEVDSEDVIFQQTRCRFC</sequence>